<dbReference type="Proteomes" id="UP001574169">
    <property type="component" value="Unassembled WGS sequence"/>
</dbReference>
<evidence type="ECO:0000313" key="3">
    <source>
        <dbReference type="Proteomes" id="UP001574169"/>
    </source>
</evidence>
<feature type="transmembrane region" description="Helical" evidence="1">
    <location>
        <begin position="32"/>
        <end position="49"/>
    </location>
</feature>
<accession>A0ABV4TA38</accession>
<evidence type="ECO:0000256" key="1">
    <source>
        <dbReference type="SAM" id="Phobius"/>
    </source>
</evidence>
<dbReference type="EMBL" id="JBCFQL010000005">
    <property type="protein sequence ID" value="MFA9190898.1"/>
    <property type="molecule type" value="Genomic_DNA"/>
</dbReference>
<dbReference type="RefSeq" id="WP_373405899.1">
    <property type="nucleotide sequence ID" value="NZ_JBCFQL010000005.1"/>
</dbReference>
<keyword evidence="3" id="KW-1185">Reference proteome</keyword>
<keyword evidence="1" id="KW-1133">Transmembrane helix</keyword>
<reference evidence="2 3" key="1">
    <citation type="submission" date="2024-04" db="EMBL/GenBank/DDBJ databases">
        <title>New Clade of Flavobacterium.</title>
        <authorList>
            <person name="Matos L."/>
            <person name="Proenca D.N."/>
            <person name="Fransisco R.M."/>
            <person name="Chung A.P."/>
            <person name="Maccario L."/>
            <person name="Sorensen S.J."/>
            <person name="Morais P.V."/>
        </authorList>
    </citation>
    <scope>NUCLEOTIDE SEQUENCE [LARGE SCALE GENOMIC DNA]</scope>
    <source>
        <strain evidence="2 3">FZUC8N2.13</strain>
    </source>
</reference>
<sequence>MLELIWGILNFALLIYFIIICFKAVKVIRENLGGIATLVLVLGLLSFKVNSKDENDRIKTFDLQNVSPKMESEKFEGNEHLNEKKLEQNLLTDFHMSIKYSENNNEIKLLTAYVNRTGIEMGTEWKPSTVFLNKVHNNLYEYHVSGSIDWRILGIRLYTQSKEFDGKIELKKNINNQ</sequence>
<protein>
    <submittedName>
        <fullName evidence="2">Uncharacterized protein</fullName>
    </submittedName>
</protein>
<organism evidence="2 3">
    <name type="scientific">Flavobacterium zubiriense</name>
    <dbReference type="NCBI Taxonomy" id="3138075"/>
    <lineage>
        <taxon>Bacteria</taxon>
        <taxon>Pseudomonadati</taxon>
        <taxon>Bacteroidota</taxon>
        <taxon>Flavobacteriia</taxon>
        <taxon>Flavobacteriales</taxon>
        <taxon>Flavobacteriaceae</taxon>
        <taxon>Flavobacterium</taxon>
    </lineage>
</organism>
<keyword evidence="1" id="KW-0472">Membrane</keyword>
<comment type="caution">
    <text evidence="2">The sequence shown here is derived from an EMBL/GenBank/DDBJ whole genome shotgun (WGS) entry which is preliminary data.</text>
</comment>
<keyword evidence="1" id="KW-0812">Transmembrane</keyword>
<feature type="transmembrane region" description="Helical" evidence="1">
    <location>
        <begin position="6"/>
        <end position="25"/>
    </location>
</feature>
<evidence type="ECO:0000313" key="2">
    <source>
        <dbReference type="EMBL" id="MFA9190898.1"/>
    </source>
</evidence>
<proteinExistence type="predicted"/>
<gene>
    <name evidence="2" type="ORF">AAGV28_05880</name>
</gene>
<name>A0ABV4TA38_9FLAO</name>